<proteinExistence type="predicted"/>
<evidence type="ECO:0000256" key="2">
    <source>
        <dbReference type="SAM" id="SignalP"/>
    </source>
</evidence>
<name>A0ABD3SBK1_9STRA</name>
<gene>
    <name evidence="3" type="ORF">ACHAXA_008779</name>
</gene>
<accession>A0ABD3SBK1</accession>
<evidence type="ECO:0000256" key="1">
    <source>
        <dbReference type="SAM" id="MobiDB-lite"/>
    </source>
</evidence>
<evidence type="ECO:0000313" key="3">
    <source>
        <dbReference type="EMBL" id="KAL3821786.1"/>
    </source>
</evidence>
<feature type="chain" id="PRO_5044854825" evidence="2">
    <location>
        <begin position="22"/>
        <end position="188"/>
    </location>
</feature>
<comment type="caution">
    <text evidence="3">The sequence shown here is derived from an EMBL/GenBank/DDBJ whole genome shotgun (WGS) entry which is preliminary data.</text>
</comment>
<protein>
    <submittedName>
        <fullName evidence="3">Uncharacterized protein</fullName>
    </submittedName>
</protein>
<dbReference type="AlphaFoldDB" id="A0ABD3SBK1"/>
<keyword evidence="2" id="KW-0732">Signal</keyword>
<sequence>MVALRFVLVATLASSASFSHAFTSHLTEQQQPALQSVGGIKSYNRSPTSRNHQALSFSTSEEDGTSSSATLPPSRRSFLFLAAIMAGGASWQCDPLITEASQIDCFADCFKNCKLIAPKDPQYCQESCLEYCDQPDRTDGLSGSISSEGGETGILGTTTVVKGEDKPPGIKIPGLDFTSDQGRKLLGY</sequence>
<feature type="region of interest" description="Disordered" evidence="1">
    <location>
        <begin position="44"/>
        <end position="71"/>
    </location>
</feature>
<dbReference type="Proteomes" id="UP001530377">
    <property type="component" value="Unassembled WGS sequence"/>
</dbReference>
<organism evidence="3 4">
    <name type="scientific">Cyclostephanos tholiformis</name>
    <dbReference type="NCBI Taxonomy" id="382380"/>
    <lineage>
        <taxon>Eukaryota</taxon>
        <taxon>Sar</taxon>
        <taxon>Stramenopiles</taxon>
        <taxon>Ochrophyta</taxon>
        <taxon>Bacillariophyta</taxon>
        <taxon>Coscinodiscophyceae</taxon>
        <taxon>Thalassiosirophycidae</taxon>
        <taxon>Stephanodiscales</taxon>
        <taxon>Stephanodiscaceae</taxon>
        <taxon>Cyclostephanos</taxon>
    </lineage>
</organism>
<reference evidence="3 4" key="1">
    <citation type="submission" date="2024-10" db="EMBL/GenBank/DDBJ databases">
        <title>Updated reference genomes for cyclostephanoid diatoms.</title>
        <authorList>
            <person name="Roberts W.R."/>
            <person name="Alverson A.J."/>
        </authorList>
    </citation>
    <scope>NUCLEOTIDE SEQUENCE [LARGE SCALE GENOMIC DNA]</scope>
    <source>
        <strain evidence="3 4">AJA228-03</strain>
    </source>
</reference>
<evidence type="ECO:0000313" key="4">
    <source>
        <dbReference type="Proteomes" id="UP001530377"/>
    </source>
</evidence>
<dbReference type="EMBL" id="JALLPB020000084">
    <property type="protein sequence ID" value="KAL3821786.1"/>
    <property type="molecule type" value="Genomic_DNA"/>
</dbReference>
<feature type="signal peptide" evidence="2">
    <location>
        <begin position="1"/>
        <end position="21"/>
    </location>
</feature>
<keyword evidence="4" id="KW-1185">Reference proteome</keyword>